<dbReference type="PRINTS" id="PR00380">
    <property type="entry name" value="KINESINHEAVY"/>
</dbReference>
<dbReference type="PANTHER" id="PTHR47968:SF75">
    <property type="entry name" value="CENTROMERE-ASSOCIATED PROTEIN E"/>
    <property type="match status" value="1"/>
</dbReference>
<accession>D8M7Q1</accession>
<dbReference type="GO" id="GO:0007018">
    <property type="term" value="P:microtubule-based movement"/>
    <property type="evidence" value="ECO:0007669"/>
    <property type="project" value="InterPro"/>
</dbReference>
<evidence type="ECO:0000256" key="5">
    <source>
        <dbReference type="PROSITE-ProRule" id="PRU00283"/>
    </source>
</evidence>
<feature type="region of interest" description="Disordered" evidence="7">
    <location>
        <begin position="965"/>
        <end position="1014"/>
    </location>
</feature>
<name>D8M7Q1_BLAHO</name>
<dbReference type="PROSITE" id="PS50067">
    <property type="entry name" value="KINESIN_MOTOR_2"/>
    <property type="match status" value="1"/>
</dbReference>
<evidence type="ECO:0000313" key="9">
    <source>
        <dbReference type="EMBL" id="CBK24090.2"/>
    </source>
</evidence>
<dbReference type="PANTHER" id="PTHR47968">
    <property type="entry name" value="CENTROMERE PROTEIN E"/>
    <property type="match status" value="1"/>
</dbReference>
<dbReference type="InterPro" id="IPR027417">
    <property type="entry name" value="P-loop_NTPase"/>
</dbReference>
<dbReference type="InterPro" id="IPR019821">
    <property type="entry name" value="Kinesin_motor_CS"/>
</dbReference>
<feature type="domain" description="Kinesin motor" evidence="8">
    <location>
        <begin position="1"/>
        <end position="246"/>
    </location>
</feature>
<dbReference type="GO" id="GO:0003777">
    <property type="term" value="F:microtubule motor activity"/>
    <property type="evidence" value="ECO:0007669"/>
    <property type="project" value="InterPro"/>
</dbReference>
<dbReference type="OMA" id="ISHESKC"/>
<dbReference type="InParanoid" id="D8M7Q1"/>
<keyword evidence="3 6" id="KW-0175">Coiled coil</keyword>
<dbReference type="Pfam" id="PF00225">
    <property type="entry name" value="Kinesin"/>
    <property type="match status" value="1"/>
</dbReference>
<feature type="compositionally biased region" description="Acidic residues" evidence="7">
    <location>
        <begin position="1003"/>
        <end position="1014"/>
    </location>
</feature>
<reference evidence="9" key="1">
    <citation type="submission" date="2010-02" db="EMBL/GenBank/DDBJ databases">
        <title>Sequencing and annotation of the Blastocystis hominis genome.</title>
        <authorList>
            <person name="Wincker P."/>
        </authorList>
    </citation>
    <scope>NUCLEOTIDE SEQUENCE</scope>
    <source>
        <strain evidence="9">Singapore isolate B</strain>
    </source>
</reference>
<keyword evidence="4" id="KW-0505">Motor protein</keyword>
<sequence length="1014" mass="116501">MHGEDSSPGLIYLATKDIFDYMANTPNRQFILRGSYVEIYKENVRDLLNPDSVKLRIHESYDRGVYVDSKEEVLRSYDDVLNVSPVSPFHSQLLHRGDKNRHVGVTNMNQQSSRSHTIFKLVCESRVHPDCLESPDDSTGVLVGQLSLVDLAGSESVKHTGAQDDRLSEAGKINLSLSVLSRVIQTLATRTENSHVSFRDSKLTRLLQTSLDGNSRTAIIACVTPASSFCAETSSTLKFAQSAKNVHTAAKVNQMLDDKSLIRKLRREIEALKKQIKGEESPTDDAMELEEKRRTEKELSEAQMRLEGLSRDVRDKEVLLQQQSTEKSNVEAELRVCDSHVQDREELLQEKEKMGLEITGLKEISQEALICVENLIDEVNKSKEMNENLEQTMQRNNDELSSYVGRIRENLVMTEKELEAKQKEMSELVAQMQEMANSLNEMRELHERNVESLNEMRNQHEMDVESLNEMKSQHEKDIDTLNEMKLQHEKDVTEIQEAKSSISQQSNLLKALQMQCNLSEQKESQLMHQWTAEVQSLQSNLESKEKEYSRHVSELTSSRNALKQELEEKKEQLQSRTQYIQQMRVELRSLQAVIDSNDSQIDELQACVIIGDDDIIELKKSLVKLWKERQKLEDEADMKEEAFVMNLKRRQEESEQFKRDIEERNTQITQLTTQLSKLEGERDGLRSELIEKEHKLSEFQSKIEQFEKQHETFSSFSSSSPSIGAANLAAVINEEDSSNDESESELGQEQEHNQEHNQQMEMDTEMKQPPENEQPNETLRLQAALKESEDRVARLQQTIQSKYAEFKAMKESAKEFGRVKQELTEENDLYKRKYAAAKKRIAHLEKNKLGEDVKEKVRQLLVTKDELKEENAGLRKEATELLDRVKTLQNEVLELKSQVVESTQRVEEKNLRIDELENDLKEAHGSTTPAYGGSKRFLESENLRLIVKNEELQKQISELKQAAAMQQPVSPVRGRRVVEAKRQSVQPAVKMQSPTKRSKIADLDLDDESQCNTQ</sequence>
<dbReference type="AlphaFoldDB" id="D8M7Q1"/>
<dbReference type="InterPro" id="IPR036961">
    <property type="entry name" value="Kinesin_motor_dom_sf"/>
</dbReference>
<evidence type="ECO:0000256" key="6">
    <source>
        <dbReference type="SAM" id="Coils"/>
    </source>
</evidence>
<evidence type="ECO:0000256" key="3">
    <source>
        <dbReference type="ARBA" id="ARBA00023054"/>
    </source>
</evidence>
<dbReference type="InterPro" id="IPR001752">
    <property type="entry name" value="Kinesin_motor_dom"/>
</dbReference>
<organism evidence="9">
    <name type="scientific">Blastocystis hominis</name>
    <dbReference type="NCBI Taxonomy" id="12968"/>
    <lineage>
        <taxon>Eukaryota</taxon>
        <taxon>Sar</taxon>
        <taxon>Stramenopiles</taxon>
        <taxon>Bigyra</taxon>
        <taxon>Opalozoa</taxon>
        <taxon>Opalinata</taxon>
        <taxon>Blastocystidae</taxon>
        <taxon>Blastocystis</taxon>
    </lineage>
</organism>
<dbReference type="OrthoDB" id="3176171at2759"/>
<comment type="caution">
    <text evidence="5">Lacks conserved residue(s) required for the propagation of feature annotation.</text>
</comment>
<keyword evidence="10" id="KW-1185">Reference proteome</keyword>
<feature type="coiled-coil region" evidence="6">
    <location>
        <begin position="661"/>
        <end position="709"/>
    </location>
</feature>
<keyword evidence="2" id="KW-0067">ATP-binding</keyword>
<dbReference type="GO" id="GO:0005524">
    <property type="term" value="F:ATP binding"/>
    <property type="evidence" value="ECO:0007669"/>
    <property type="project" value="UniProtKB-KW"/>
</dbReference>
<feature type="coiled-coil region" evidence="6">
    <location>
        <begin position="372"/>
        <end position="583"/>
    </location>
</feature>
<dbReference type="GeneID" id="24920928"/>
<evidence type="ECO:0000256" key="4">
    <source>
        <dbReference type="ARBA" id="ARBA00023175"/>
    </source>
</evidence>
<evidence type="ECO:0000256" key="7">
    <source>
        <dbReference type="SAM" id="MobiDB-lite"/>
    </source>
</evidence>
<dbReference type="RefSeq" id="XP_012898138.1">
    <property type="nucleotide sequence ID" value="XM_013042684.1"/>
</dbReference>
<evidence type="ECO:0000259" key="8">
    <source>
        <dbReference type="PROSITE" id="PS50067"/>
    </source>
</evidence>
<feature type="compositionally biased region" description="Acidic residues" evidence="7">
    <location>
        <begin position="734"/>
        <end position="748"/>
    </location>
</feature>
<comment type="similarity">
    <text evidence="5">Belongs to the TRAFAC class myosin-kinesin ATPase superfamily. Kinesin family.</text>
</comment>
<evidence type="ECO:0000256" key="2">
    <source>
        <dbReference type="ARBA" id="ARBA00022840"/>
    </source>
</evidence>
<dbReference type="InterPro" id="IPR027640">
    <property type="entry name" value="Kinesin-like_fam"/>
</dbReference>
<dbReference type="SUPFAM" id="SSF52540">
    <property type="entry name" value="P-loop containing nucleoside triphosphate hydrolases"/>
    <property type="match status" value="1"/>
</dbReference>
<feature type="region of interest" description="Disordered" evidence="7">
    <location>
        <begin position="734"/>
        <end position="785"/>
    </location>
</feature>
<evidence type="ECO:0000256" key="1">
    <source>
        <dbReference type="ARBA" id="ARBA00022741"/>
    </source>
</evidence>
<dbReference type="Proteomes" id="UP000008312">
    <property type="component" value="Unassembled WGS sequence"/>
</dbReference>
<dbReference type="PROSITE" id="PS00411">
    <property type="entry name" value="KINESIN_MOTOR_1"/>
    <property type="match status" value="1"/>
</dbReference>
<dbReference type="GO" id="GO:0008017">
    <property type="term" value="F:microtubule binding"/>
    <property type="evidence" value="ECO:0007669"/>
    <property type="project" value="InterPro"/>
</dbReference>
<gene>
    <name evidence="9" type="ORF">GSBLH_T00003866001</name>
</gene>
<dbReference type="EMBL" id="FN668672">
    <property type="protein sequence ID" value="CBK24090.2"/>
    <property type="molecule type" value="Genomic_DNA"/>
</dbReference>
<proteinExistence type="inferred from homology"/>
<feature type="coiled-coil region" evidence="6">
    <location>
        <begin position="255"/>
        <end position="312"/>
    </location>
</feature>
<dbReference type="SMART" id="SM00129">
    <property type="entry name" value="KISc"/>
    <property type="match status" value="1"/>
</dbReference>
<protein>
    <recommendedName>
        <fullName evidence="8">Kinesin motor domain-containing protein</fullName>
    </recommendedName>
</protein>
<evidence type="ECO:0000313" key="10">
    <source>
        <dbReference type="Proteomes" id="UP000008312"/>
    </source>
</evidence>
<dbReference type="Gene3D" id="3.40.850.10">
    <property type="entry name" value="Kinesin motor domain"/>
    <property type="match status" value="1"/>
</dbReference>
<keyword evidence="1" id="KW-0547">Nucleotide-binding</keyword>